<sequence length="357" mass="40222">MAASHLPPNHHPLNCTYNRDDVVAGLTQYYLALTRMAYIPACYVDFPPAGGWTDADLDVGALRALRRSETVIDLLRHLPYARPMHDGPRPGPWNIAPRSRAVRYLRSGGDFAQWSDRGDAGLLELATLPLSETPAGPIDLPTDAVALTFGERWRPGMPLGRKPYWWIVDCTRGIVSPFQEKSYAVSRVPRNKPWRTAQSYPAADFFAQLVDALGLNLIPLPPTEALDAEILDPFSDDKRVSYEIYRAHGWPGEGFRHAECIAALQEHRRRLHAEQQKLLAPGPDDEDDDDDFEMDESDDDENEEGESELVDAVANMEVDDLTAEAAALRADMSPEERERFMRREIEGKLPFDWVDDE</sequence>
<evidence type="ECO:0000313" key="2">
    <source>
        <dbReference type="EMBL" id="KAF6805300.1"/>
    </source>
</evidence>
<feature type="region of interest" description="Disordered" evidence="1">
    <location>
        <begin position="276"/>
        <end position="310"/>
    </location>
</feature>
<dbReference type="GO" id="GO:0016787">
    <property type="term" value="F:hydrolase activity"/>
    <property type="evidence" value="ECO:0007669"/>
    <property type="project" value="UniProtKB-KW"/>
</dbReference>
<evidence type="ECO:0000313" key="3">
    <source>
        <dbReference type="Proteomes" id="UP000639643"/>
    </source>
</evidence>
<reference evidence="2" key="1">
    <citation type="journal article" date="2020" name="Phytopathology">
        <title>Genome Sequence Resources of Colletotrichum truncatum, C. plurivorum, C. musicola, and C. sojae: Four Species Pathogenic to Soybean (Glycine max).</title>
        <authorList>
            <person name="Rogerio F."/>
            <person name="Boufleur T.R."/>
            <person name="Ciampi-Guillardi M."/>
            <person name="Sukno S.A."/>
            <person name="Thon M.R."/>
            <person name="Massola Junior N.S."/>
            <person name="Baroncelli R."/>
        </authorList>
    </citation>
    <scope>NUCLEOTIDE SEQUENCE</scope>
    <source>
        <strain evidence="2">LFN0074</strain>
    </source>
</reference>
<dbReference type="Proteomes" id="UP000639643">
    <property type="component" value="Unassembled WGS sequence"/>
</dbReference>
<name>A0A8H6J2K8_9PEZI</name>
<comment type="caution">
    <text evidence="2">The sequence shown here is derived from an EMBL/GenBank/DDBJ whole genome shotgun (WGS) entry which is preliminary data.</text>
</comment>
<keyword evidence="2" id="KW-0378">Hydrolase</keyword>
<dbReference type="EMBL" id="WIGM01001086">
    <property type="protein sequence ID" value="KAF6805300.1"/>
    <property type="molecule type" value="Genomic_DNA"/>
</dbReference>
<feature type="compositionally biased region" description="Acidic residues" evidence="1">
    <location>
        <begin position="283"/>
        <end position="309"/>
    </location>
</feature>
<organism evidence="2 3">
    <name type="scientific">Colletotrichum musicola</name>
    <dbReference type="NCBI Taxonomy" id="2175873"/>
    <lineage>
        <taxon>Eukaryota</taxon>
        <taxon>Fungi</taxon>
        <taxon>Dikarya</taxon>
        <taxon>Ascomycota</taxon>
        <taxon>Pezizomycotina</taxon>
        <taxon>Sordariomycetes</taxon>
        <taxon>Hypocreomycetidae</taxon>
        <taxon>Glomerellales</taxon>
        <taxon>Glomerellaceae</taxon>
        <taxon>Colletotrichum</taxon>
        <taxon>Colletotrichum orchidearum species complex</taxon>
    </lineage>
</organism>
<keyword evidence="3" id="KW-1185">Reference proteome</keyword>
<gene>
    <name evidence="2" type="ORF">CMUS01_14658</name>
</gene>
<proteinExistence type="predicted"/>
<evidence type="ECO:0000256" key="1">
    <source>
        <dbReference type="SAM" id="MobiDB-lite"/>
    </source>
</evidence>
<accession>A0A8H6J2K8</accession>
<dbReference type="AlphaFoldDB" id="A0A8H6J2K8"/>
<dbReference type="OrthoDB" id="5343383at2759"/>
<protein>
    <submittedName>
        <fullName evidence="2">Alpha/beta hydrolase fold protein</fullName>
    </submittedName>
</protein>